<feature type="compositionally biased region" description="Low complexity" evidence="6">
    <location>
        <begin position="252"/>
        <end position="272"/>
    </location>
</feature>
<feature type="compositionally biased region" description="Low complexity" evidence="6">
    <location>
        <begin position="967"/>
        <end position="986"/>
    </location>
</feature>
<feature type="compositionally biased region" description="Polar residues" evidence="6">
    <location>
        <begin position="17"/>
        <end position="45"/>
    </location>
</feature>
<comment type="subcellular location">
    <subcellularLocation>
        <location evidence="1">Nucleus</location>
    </subcellularLocation>
</comment>
<feature type="compositionally biased region" description="Low complexity" evidence="6">
    <location>
        <begin position="995"/>
        <end position="1011"/>
    </location>
</feature>
<feature type="compositionally biased region" description="Pro residues" evidence="6">
    <location>
        <begin position="871"/>
        <end position="889"/>
    </location>
</feature>
<name>A0A0F7SHJ3_PHARH</name>
<keyword evidence="3" id="KW-0805">Transcription regulation</keyword>
<feature type="compositionally biased region" description="Pro residues" evidence="6">
    <location>
        <begin position="150"/>
        <end position="168"/>
    </location>
</feature>
<feature type="compositionally biased region" description="Low complexity" evidence="6">
    <location>
        <begin position="916"/>
        <end position="933"/>
    </location>
</feature>
<dbReference type="AlphaFoldDB" id="A0A0F7SHJ3"/>
<sequence>MMPDLRQQGERHPSQPPINQQWNNQFSFSPTAQQALSPSTSSQFHQQQQLQQQQQQQLHLQQRQQYLQQQQAQYQYNPSAHQGSPPPGQPHLYSSAYQPLPAASSSSSSTPLRQQQPHLPENSNPQRPNSSSNPPTNQQRPQQVSSLMSIPPPTNLPPLPPPNPKLPILLPPDQLPPWARPYANQPAVLQVLFRDRPPVLHVIGKMMVASGRSHEGIPGFPGSSRQHPGAIPSGVVQQQRVPIGSAGSPPQSTSVDPRPSSSSGRPTSTVPTQLGPIPPDQGFLPPVLPVSSVQTLSSRPSSSQSQLTSQRVASLSAVPHPSASTPTSSSPASAKPIGSSPGPILGPTRSNSTVASDWMASLQNATPGLPVTRVEPLPLNMELKDSTFGGLLPALTEAEIRQIKRWLEKDKTYALACETDKERSRALLDILRARPGGLVPPGWWEGDASSDKRMSIDRSSNRTEGLSVVWPELKRSRKEEGLKRKEIRFTKTQMKTVANEEEHLVPIRIEIDHEPIKFRDTFTWNASDRVVTPEIFAQTLVDDFHLPQLFHSKIVSSINEQLAEYRSVFSLSANVVGSSANPTVKGGNAHNGTLDEESSAWWVGWKERTQSNRRKRGWKQVELSAGPGGDLTNQKEGRPLTAGELSRGPDERQVGFEDMRILIKLDITIGSLNLLDAFEWDANGSDSMIEQFAEVYASDLGLAGEFKTAIAHDIREQAQTYIKSLVLVGHPFDGTPILDDDLRVAFLPSLVNVVRSEDIADASFTPIYRELDPVEMDTMDKEREKELRRKKRQTRGRRGVNLPDRDPKATKRSIPSLGLLDENGNLMPISMAPKMVPVIPPPPVLPSKRAAARLASASIASLAKEDRTSPQPMPSSPPRIQTSPPPSSPPTSARETPTFSAPHYRKDLLSATASNNSVISNNNNNNVNDNISNNKKDYRKKGPGPGTHSKISLKQAGRPSSGRKRQFSSTSSSQSGQTGKSLQQQSASSPHGDFSPDAASPDSLSSLPTSPEFNHLRPTQSELDTLKNKDPVSLSPSPRSLDQPDMALTGRGSERDSETSSIPQPQSIPPPLTSPPPPPQPLRVEEMRPTVSANMNGYVKPLSATRPAPPPPPSWIAIAADSLRKRYPDDNFQIIPKPRKNVLPSTPVTEWRIKCFDCPGKVYDPGVGPELDNFVVHLNNRSHRGNVSARLSALAAGGSV</sequence>
<feature type="compositionally biased region" description="Basic residues" evidence="6">
    <location>
        <begin position="788"/>
        <end position="798"/>
    </location>
</feature>
<feature type="region of interest" description="Disordered" evidence="6">
    <location>
        <begin position="916"/>
        <end position="1084"/>
    </location>
</feature>
<feature type="region of interest" description="Disordered" evidence="6">
    <location>
        <begin position="862"/>
        <end position="899"/>
    </location>
</feature>
<dbReference type="PANTHER" id="PTHR10019">
    <property type="entry name" value="SNF5"/>
    <property type="match status" value="1"/>
</dbReference>
<dbReference type="GO" id="GO:0006338">
    <property type="term" value="P:chromatin remodeling"/>
    <property type="evidence" value="ECO:0007669"/>
    <property type="project" value="InterPro"/>
</dbReference>
<feature type="region of interest" description="Disordered" evidence="6">
    <location>
        <begin position="616"/>
        <end position="649"/>
    </location>
</feature>
<keyword evidence="5" id="KW-0539">Nucleus</keyword>
<dbReference type="EMBL" id="LN483144">
    <property type="protein sequence ID" value="CDZ96497.1"/>
    <property type="molecule type" value="Genomic_DNA"/>
</dbReference>
<feature type="compositionally biased region" description="Low complexity" evidence="6">
    <location>
        <begin position="93"/>
        <end position="143"/>
    </location>
</feature>
<dbReference type="Pfam" id="PF04855">
    <property type="entry name" value="SNF5"/>
    <property type="match status" value="1"/>
</dbReference>
<evidence type="ECO:0000256" key="6">
    <source>
        <dbReference type="SAM" id="MobiDB-lite"/>
    </source>
</evidence>
<comment type="similarity">
    <text evidence="2">Belongs to the SNF5 family.</text>
</comment>
<organism evidence="7">
    <name type="scientific">Phaffia rhodozyma</name>
    <name type="common">Yeast</name>
    <name type="synonym">Xanthophyllomyces dendrorhous</name>
    <dbReference type="NCBI Taxonomy" id="264483"/>
    <lineage>
        <taxon>Eukaryota</taxon>
        <taxon>Fungi</taxon>
        <taxon>Dikarya</taxon>
        <taxon>Basidiomycota</taxon>
        <taxon>Agaricomycotina</taxon>
        <taxon>Tremellomycetes</taxon>
        <taxon>Cystofilobasidiales</taxon>
        <taxon>Mrakiaceae</taxon>
        <taxon>Phaffia</taxon>
    </lineage>
</organism>
<accession>A0A0F7SHJ3</accession>
<feature type="compositionally biased region" description="Low complexity" evidence="6">
    <location>
        <begin position="46"/>
        <end position="76"/>
    </location>
</feature>
<evidence type="ECO:0000256" key="3">
    <source>
        <dbReference type="ARBA" id="ARBA00023015"/>
    </source>
</evidence>
<feature type="region of interest" description="Disordered" evidence="6">
    <location>
        <begin position="775"/>
        <end position="819"/>
    </location>
</feature>
<protein>
    <submittedName>
        <fullName evidence="7">SWI-SNF chromatin remodeling complex, Snf5 subunit</fullName>
    </submittedName>
</protein>
<keyword evidence="4" id="KW-0804">Transcription</keyword>
<evidence type="ECO:0000256" key="4">
    <source>
        <dbReference type="ARBA" id="ARBA00023163"/>
    </source>
</evidence>
<evidence type="ECO:0000313" key="7">
    <source>
        <dbReference type="EMBL" id="CDZ96497.1"/>
    </source>
</evidence>
<feature type="compositionally biased region" description="Basic and acidic residues" evidence="6">
    <location>
        <begin position="778"/>
        <end position="787"/>
    </location>
</feature>
<reference evidence="7" key="1">
    <citation type="submission" date="2014-08" db="EMBL/GenBank/DDBJ databases">
        <authorList>
            <person name="Sharma Rahul"/>
            <person name="Thines Marco"/>
        </authorList>
    </citation>
    <scope>NUCLEOTIDE SEQUENCE</scope>
</reference>
<dbReference type="InterPro" id="IPR006939">
    <property type="entry name" value="SNF5"/>
</dbReference>
<proteinExistence type="inferred from homology"/>
<evidence type="ECO:0000256" key="1">
    <source>
        <dbReference type="ARBA" id="ARBA00004123"/>
    </source>
</evidence>
<feature type="region of interest" description="Disordered" evidence="6">
    <location>
        <begin position="1"/>
        <end position="168"/>
    </location>
</feature>
<evidence type="ECO:0000256" key="5">
    <source>
        <dbReference type="ARBA" id="ARBA00023242"/>
    </source>
</evidence>
<dbReference type="GO" id="GO:0000228">
    <property type="term" value="C:nuclear chromosome"/>
    <property type="evidence" value="ECO:0007669"/>
    <property type="project" value="InterPro"/>
</dbReference>
<evidence type="ECO:0000256" key="2">
    <source>
        <dbReference type="ARBA" id="ARBA00010239"/>
    </source>
</evidence>
<feature type="compositionally biased region" description="Pro residues" evidence="6">
    <location>
        <begin position="1066"/>
        <end position="1081"/>
    </location>
</feature>
<feature type="region of interest" description="Disordered" evidence="6">
    <location>
        <begin position="241"/>
        <end position="352"/>
    </location>
</feature>
<feature type="compositionally biased region" description="Low complexity" evidence="6">
    <location>
        <begin position="290"/>
        <end position="347"/>
    </location>
</feature>